<keyword evidence="2 4" id="KW-0808">Transferase</keyword>
<dbReference type="Pfam" id="PF01501">
    <property type="entry name" value="Glyco_transf_8"/>
    <property type="match status" value="1"/>
</dbReference>
<dbReference type="GO" id="GO:0046872">
    <property type="term" value="F:metal ion binding"/>
    <property type="evidence" value="ECO:0007669"/>
    <property type="project" value="UniProtKB-KW"/>
</dbReference>
<organism evidence="4 5">
    <name type="scientific">Rufibacter hautae</name>
    <dbReference type="NCBI Taxonomy" id="2595005"/>
    <lineage>
        <taxon>Bacteria</taxon>
        <taxon>Pseudomonadati</taxon>
        <taxon>Bacteroidota</taxon>
        <taxon>Cytophagia</taxon>
        <taxon>Cytophagales</taxon>
        <taxon>Hymenobacteraceae</taxon>
        <taxon>Rufibacter</taxon>
    </lineage>
</organism>
<sequence>MTGSVPISIVVVSDDHYVILLAALIKSIEVNHASKEPLHFYVIEDGVKDKTKRKLQSSVNAETTTLFWIPMAEAAPSGIELPLDKSSWPLNIYMRLFISYFLPENVERAIYLDVDMIVQKDISLLWKTDIQDKIIAAVTDSRIKTIDCRWGGVVNYKELNLQGSAKYFNTGLLMIDIKKWKAADITAKVLECIKVNKDFANFPDQYGLNVLLADHWLELDGLWNYFAEGDHTDPNIIHFMSTKPIYKSYNYNQHYQELFYHYLSQTPWNGENQISSSRIYYAKARNKVRKIMKKFFAKNVLIYPGH</sequence>
<keyword evidence="1" id="KW-0328">Glycosyltransferase</keyword>
<dbReference type="InterPro" id="IPR002495">
    <property type="entry name" value="Glyco_trans_8"/>
</dbReference>
<accession>A0A5B6TA10</accession>
<evidence type="ECO:0000256" key="1">
    <source>
        <dbReference type="ARBA" id="ARBA00022676"/>
    </source>
</evidence>
<proteinExistence type="predicted"/>
<evidence type="ECO:0000256" key="3">
    <source>
        <dbReference type="ARBA" id="ARBA00022723"/>
    </source>
</evidence>
<dbReference type="GO" id="GO:0016757">
    <property type="term" value="F:glycosyltransferase activity"/>
    <property type="evidence" value="ECO:0007669"/>
    <property type="project" value="UniProtKB-KW"/>
</dbReference>
<dbReference type="Gene3D" id="3.90.550.10">
    <property type="entry name" value="Spore Coat Polysaccharide Biosynthesis Protein SpsA, Chain A"/>
    <property type="match status" value="1"/>
</dbReference>
<protein>
    <submittedName>
        <fullName evidence="4">Glycosyltransferase family 8 protein</fullName>
    </submittedName>
</protein>
<dbReference type="EMBL" id="VKKY01000003">
    <property type="protein sequence ID" value="KAA3436775.1"/>
    <property type="molecule type" value="Genomic_DNA"/>
</dbReference>
<name>A0A5B6TA10_9BACT</name>
<dbReference type="InterPro" id="IPR050748">
    <property type="entry name" value="Glycosyltrans_8_dom-fam"/>
</dbReference>
<dbReference type="OrthoDB" id="695971at2"/>
<dbReference type="InterPro" id="IPR029044">
    <property type="entry name" value="Nucleotide-diphossugar_trans"/>
</dbReference>
<evidence type="ECO:0000313" key="5">
    <source>
        <dbReference type="Proteomes" id="UP000324133"/>
    </source>
</evidence>
<dbReference type="PANTHER" id="PTHR13778">
    <property type="entry name" value="GLYCOSYLTRANSFERASE 8 DOMAIN-CONTAINING PROTEIN"/>
    <property type="match status" value="1"/>
</dbReference>
<keyword evidence="3" id="KW-0479">Metal-binding</keyword>
<keyword evidence="5" id="KW-1185">Reference proteome</keyword>
<gene>
    <name evidence="4" type="ORF">FOA19_20580</name>
</gene>
<dbReference type="AlphaFoldDB" id="A0A5B6TA10"/>
<dbReference type="SUPFAM" id="SSF53448">
    <property type="entry name" value="Nucleotide-diphospho-sugar transferases"/>
    <property type="match status" value="1"/>
</dbReference>
<dbReference type="RefSeq" id="WP_149092714.1">
    <property type="nucleotide sequence ID" value="NZ_VKKY01000003.1"/>
</dbReference>
<dbReference type="Proteomes" id="UP000324133">
    <property type="component" value="Unassembled WGS sequence"/>
</dbReference>
<evidence type="ECO:0000313" key="4">
    <source>
        <dbReference type="EMBL" id="KAA3436775.1"/>
    </source>
</evidence>
<evidence type="ECO:0000256" key="2">
    <source>
        <dbReference type="ARBA" id="ARBA00022679"/>
    </source>
</evidence>
<dbReference type="PANTHER" id="PTHR13778:SF47">
    <property type="entry name" value="LIPOPOLYSACCHARIDE 1,3-GALACTOSYLTRANSFERASE"/>
    <property type="match status" value="1"/>
</dbReference>
<comment type="caution">
    <text evidence="4">The sequence shown here is derived from an EMBL/GenBank/DDBJ whole genome shotgun (WGS) entry which is preliminary data.</text>
</comment>
<reference evidence="4 5" key="1">
    <citation type="submission" date="2019-07" db="EMBL/GenBank/DDBJ databases">
        <title>Rufibacter sp. nov., isolated from lake sediment.</title>
        <authorList>
            <person name="Qu J.-H."/>
        </authorList>
    </citation>
    <scope>NUCLEOTIDE SEQUENCE [LARGE SCALE GENOMIC DNA]</scope>
    <source>
        <strain evidence="4 5">NBS58-1</strain>
    </source>
</reference>
<dbReference type="CDD" id="cd04194">
    <property type="entry name" value="GT8_A4GalT_like"/>
    <property type="match status" value="1"/>
</dbReference>